<dbReference type="STRING" id="1561003.Ark11_0734"/>
<feature type="region of interest" description="Disordered" evidence="1">
    <location>
        <begin position="75"/>
        <end position="105"/>
    </location>
</feature>
<organism evidence="2 3">
    <name type="scientific">Candidatus Ichthyocystis hellenicum</name>
    <dbReference type="NCBI Taxonomy" id="1561003"/>
    <lineage>
        <taxon>Bacteria</taxon>
        <taxon>Pseudomonadati</taxon>
        <taxon>Pseudomonadota</taxon>
        <taxon>Betaproteobacteria</taxon>
        <taxon>Burkholderiales</taxon>
        <taxon>Candidatus Ichthyocystis</taxon>
    </lineage>
</organism>
<dbReference type="RefSeq" id="WP_092343010.1">
    <property type="nucleotide sequence ID" value="NZ_LN906597.1"/>
</dbReference>
<keyword evidence="3" id="KW-1185">Reference proteome</keyword>
<accession>A0A0S4M2W6</accession>
<evidence type="ECO:0000313" key="3">
    <source>
        <dbReference type="Proteomes" id="UP000198651"/>
    </source>
</evidence>
<evidence type="ECO:0000256" key="1">
    <source>
        <dbReference type="SAM" id="MobiDB-lite"/>
    </source>
</evidence>
<gene>
    <name evidence="2" type="ORF">Ark11_0734</name>
</gene>
<sequence>MKKHTKWDTDHHMVDILFDEISQIYRVGNNICLHIGSDYGSESGTHILKKEKARLIIPVDSINSVVNDFARSRTLLTEDKEEEDPPPTENTNKEERLGTPFLVEE</sequence>
<reference evidence="3" key="1">
    <citation type="submission" date="2015-11" db="EMBL/GenBank/DDBJ databases">
        <authorList>
            <person name="Seth-Smith H.M.B."/>
        </authorList>
    </citation>
    <scope>NUCLEOTIDE SEQUENCE [LARGE SCALE GENOMIC DNA]</scope>
    <source>
        <strain evidence="3">2013Ark11</strain>
    </source>
</reference>
<dbReference type="Proteomes" id="UP000198651">
    <property type="component" value="Chromosome I"/>
</dbReference>
<name>A0A0S4M2W6_9BURK</name>
<proteinExistence type="predicted"/>
<evidence type="ECO:0000313" key="2">
    <source>
        <dbReference type="EMBL" id="CUT17568.1"/>
    </source>
</evidence>
<dbReference type="EMBL" id="LN906597">
    <property type="protein sequence ID" value="CUT17568.1"/>
    <property type="molecule type" value="Genomic_DNA"/>
</dbReference>
<dbReference type="AlphaFoldDB" id="A0A0S4M2W6"/>
<protein>
    <submittedName>
        <fullName evidence="2">Uncharacterized protein</fullName>
    </submittedName>
</protein>
<dbReference type="OrthoDB" id="9912466at2"/>